<dbReference type="OrthoDB" id="5638848at2"/>
<reference evidence="3" key="1">
    <citation type="submission" date="2016-04" db="EMBL/GenBank/DDBJ databases">
        <authorList>
            <person name="Chen L."/>
            <person name="Zhuang W."/>
            <person name="Wang G."/>
        </authorList>
    </citation>
    <scope>NUCLEOTIDE SEQUENCE [LARGE SCALE GENOMIC DNA]</scope>
    <source>
        <strain evidence="3">208</strain>
    </source>
</reference>
<accession>A0A1V9F2U7</accession>
<name>A0A1V9F2U7_9BACT</name>
<evidence type="ECO:0000313" key="2">
    <source>
        <dbReference type="EMBL" id="OQP52679.1"/>
    </source>
</evidence>
<dbReference type="Gene3D" id="3.40.50.300">
    <property type="entry name" value="P-loop containing nucleotide triphosphate hydrolases"/>
    <property type="match status" value="1"/>
</dbReference>
<proteinExistence type="predicted"/>
<keyword evidence="3" id="KW-1185">Reference proteome</keyword>
<dbReference type="RefSeq" id="WP_081169706.1">
    <property type="nucleotide sequence ID" value="NZ_LWBP01000213.1"/>
</dbReference>
<feature type="domain" description="NadR/Ttd14 AAA" evidence="1">
    <location>
        <begin position="10"/>
        <end position="150"/>
    </location>
</feature>
<organism evidence="2 3">
    <name type="scientific">Niastella populi</name>
    <dbReference type="NCBI Taxonomy" id="550983"/>
    <lineage>
        <taxon>Bacteria</taxon>
        <taxon>Pseudomonadati</taxon>
        <taxon>Bacteroidota</taxon>
        <taxon>Chitinophagia</taxon>
        <taxon>Chitinophagales</taxon>
        <taxon>Chitinophagaceae</taxon>
        <taxon>Niastella</taxon>
    </lineage>
</organism>
<gene>
    <name evidence="2" type="ORF">A4R26_28405</name>
</gene>
<dbReference type="InterPro" id="IPR027417">
    <property type="entry name" value="P-loop_NTPase"/>
</dbReference>
<dbReference type="AlphaFoldDB" id="A0A1V9F2U7"/>
<dbReference type="InterPro" id="IPR038727">
    <property type="entry name" value="NadR/Ttd14_AAA_dom"/>
</dbReference>
<evidence type="ECO:0000313" key="3">
    <source>
        <dbReference type="Proteomes" id="UP000192276"/>
    </source>
</evidence>
<dbReference type="EMBL" id="LWBP01000213">
    <property type="protein sequence ID" value="OQP52679.1"/>
    <property type="molecule type" value="Genomic_DNA"/>
</dbReference>
<sequence>MNLNNTNNLFIISGGPGSGKSPLIKALTDRGLTAMPEAGRAIIQHQLSIGGTALPWADRALFAELMLGWDLRSYQEALLLQKPVLFDRGIPDVMGYLRLCHLPVPPHIENAANTYRYNPRIFIAPPWPEIFTQDKERKQSFEEAVATYKLGYELLILPMGPVKDRVQFVLDNM</sequence>
<dbReference type="Pfam" id="PF13521">
    <property type="entry name" value="AAA_28"/>
    <property type="match status" value="1"/>
</dbReference>
<dbReference type="SUPFAM" id="SSF52540">
    <property type="entry name" value="P-loop containing nucleoside triphosphate hydrolases"/>
    <property type="match status" value="1"/>
</dbReference>
<dbReference type="Proteomes" id="UP000192276">
    <property type="component" value="Unassembled WGS sequence"/>
</dbReference>
<comment type="caution">
    <text evidence="2">The sequence shown here is derived from an EMBL/GenBank/DDBJ whole genome shotgun (WGS) entry which is preliminary data.</text>
</comment>
<protein>
    <submittedName>
        <fullName evidence="2">ATPase</fullName>
    </submittedName>
</protein>
<evidence type="ECO:0000259" key="1">
    <source>
        <dbReference type="Pfam" id="PF13521"/>
    </source>
</evidence>